<dbReference type="EMBL" id="JAGFPW010000005">
    <property type="protein sequence ID" value="MBO3794214.1"/>
    <property type="molecule type" value="Genomic_DNA"/>
</dbReference>
<evidence type="ECO:0000313" key="2">
    <source>
        <dbReference type="Proteomes" id="UP000665181"/>
    </source>
</evidence>
<evidence type="ECO:0000313" key="1">
    <source>
        <dbReference type="EMBL" id="MBO3794214.1"/>
    </source>
</evidence>
<comment type="caution">
    <text evidence="1">The sequence shown here is derived from an EMBL/GenBank/DDBJ whole genome shotgun (WGS) entry which is preliminary data.</text>
</comment>
<dbReference type="Proteomes" id="UP000665181">
    <property type="component" value="Unassembled WGS sequence"/>
</dbReference>
<proteinExistence type="predicted"/>
<organism evidence="1 2">
    <name type="scientific">Bacillus subtilis</name>
    <dbReference type="NCBI Taxonomy" id="1423"/>
    <lineage>
        <taxon>Bacteria</taxon>
        <taxon>Bacillati</taxon>
        <taxon>Bacillota</taxon>
        <taxon>Bacilli</taxon>
        <taxon>Bacillales</taxon>
        <taxon>Bacillaceae</taxon>
        <taxon>Bacillus</taxon>
    </lineage>
</organism>
<gene>
    <name evidence="1" type="ORF">J5227_07810</name>
</gene>
<sequence length="63" mass="7087">MNENESGFITEAINQAVKESGLSEDKIEEITSYMVTYLNTGAKYGESPQGFLYWYVHDMGGEL</sequence>
<reference evidence="1" key="1">
    <citation type="submission" date="2021-03" db="EMBL/GenBank/DDBJ databases">
        <title>Isolation of Bacillus subtilis from fermented food sample.</title>
        <authorList>
            <person name="Lakshmanan V."/>
            <person name="Athira K."/>
            <person name="Rajagopal K."/>
        </authorList>
    </citation>
    <scope>NUCLEOTIDE SEQUENCE</scope>
    <source>
        <strain evidence="1">S1</strain>
    </source>
</reference>
<dbReference type="RefSeq" id="WP_134981979.1">
    <property type="nucleotide sequence ID" value="NZ_JAGFPW010000005.1"/>
</dbReference>
<dbReference type="AlphaFoldDB" id="A0A8I1WEH3"/>
<accession>A0A8I1WEH3</accession>
<protein>
    <submittedName>
        <fullName evidence="1">Uncharacterized protein</fullName>
    </submittedName>
</protein>
<name>A0A8I1WEH3_BACIU</name>